<name>A0A1G9AC07_9GAMM</name>
<feature type="transmembrane region" description="Helical" evidence="1">
    <location>
        <begin position="12"/>
        <end position="30"/>
    </location>
</feature>
<keyword evidence="1" id="KW-1133">Transmembrane helix</keyword>
<dbReference type="EMBL" id="FNFH01000003">
    <property type="protein sequence ID" value="SDK24917.1"/>
    <property type="molecule type" value="Genomic_DNA"/>
</dbReference>
<dbReference type="OrthoDB" id="9786302at2"/>
<dbReference type="InterPro" id="IPR018729">
    <property type="entry name" value="DUF2269_transmembrane"/>
</dbReference>
<feature type="transmembrane region" description="Helical" evidence="1">
    <location>
        <begin position="85"/>
        <end position="105"/>
    </location>
</feature>
<organism evidence="2 3">
    <name type="scientific">Microbulbifer yueqingensis</name>
    <dbReference type="NCBI Taxonomy" id="658219"/>
    <lineage>
        <taxon>Bacteria</taxon>
        <taxon>Pseudomonadati</taxon>
        <taxon>Pseudomonadota</taxon>
        <taxon>Gammaproteobacteria</taxon>
        <taxon>Cellvibrionales</taxon>
        <taxon>Microbulbiferaceae</taxon>
        <taxon>Microbulbifer</taxon>
    </lineage>
</organism>
<feature type="transmembrane region" description="Helical" evidence="1">
    <location>
        <begin position="135"/>
        <end position="158"/>
    </location>
</feature>
<evidence type="ECO:0000256" key="1">
    <source>
        <dbReference type="SAM" id="Phobius"/>
    </source>
</evidence>
<dbReference type="AlphaFoldDB" id="A0A1G9AC07"/>
<feature type="transmembrane region" description="Helical" evidence="1">
    <location>
        <begin position="50"/>
        <end position="73"/>
    </location>
</feature>
<protein>
    <submittedName>
        <fullName evidence="2">Uncharacterized membrane protein</fullName>
    </submittedName>
</protein>
<dbReference type="Pfam" id="PF10027">
    <property type="entry name" value="DUF2269"/>
    <property type="match status" value="1"/>
</dbReference>
<proteinExistence type="predicted"/>
<reference evidence="3" key="1">
    <citation type="submission" date="2016-10" db="EMBL/GenBank/DDBJ databases">
        <authorList>
            <person name="Varghese N."/>
            <person name="Submissions S."/>
        </authorList>
    </citation>
    <scope>NUCLEOTIDE SEQUENCE [LARGE SCALE GENOMIC DNA]</scope>
    <source>
        <strain evidence="3">CGMCC 1.10658</strain>
    </source>
</reference>
<evidence type="ECO:0000313" key="2">
    <source>
        <dbReference type="EMBL" id="SDK24917.1"/>
    </source>
</evidence>
<keyword evidence="3" id="KW-1185">Reference proteome</keyword>
<dbReference type="STRING" id="658219.SAMN05216212_1943"/>
<dbReference type="Proteomes" id="UP000199305">
    <property type="component" value="Unassembled WGS sequence"/>
</dbReference>
<keyword evidence="1" id="KW-0472">Membrane</keyword>
<keyword evidence="1" id="KW-0812">Transmembrane</keyword>
<evidence type="ECO:0000313" key="3">
    <source>
        <dbReference type="Proteomes" id="UP000199305"/>
    </source>
</evidence>
<gene>
    <name evidence="2" type="ORF">SAMN05216212_1943</name>
</gene>
<dbReference type="RefSeq" id="WP_091512636.1">
    <property type="nucleotide sequence ID" value="NZ_FNFH01000003.1"/>
</dbReference>
<accession>A0A1G9AC07</accession>
<sequence length="162" mass="17565">MTAYLLFKALHVLSAMVVFGTGVGIAWYALRGWLSDDVHIMRWVSAETVLADWVFTSIAIALLLFSAGGMVFASPTLLDAGWLRASVLLTALVFCLWLPVLGIQYKLRARLDSAGREKQGSESGPRPGAATQRLALYWCLLGAAALPLMIAIVFLMVLKPAL</sequence>